<sequence length="232" mass="24984">MTSPFDPRWTKLLHTNPSGTARTRHQHTERGGAQKGTLQDSPGCALAHGPPGSSADHRQDVNIADAAPLPEPRARGSGVRDTLCGRMEADVTHKSSPQSLVFTETHIAPRVFRSGVDGDWQQRRESAVPGRCCSGADSELGGSGSSRGGVTLKHESLDVTKRLLCFLFLRPSVVSVCTSQPQTLNGVSDGERERGDEEEEGGREGEREGDVPLDPSARAEWELLASWPGDNR</sequence>
<dbReference type="EMBL" id="OZ035828">
    <property type="protein sequence ID" value="CAL1609711.1"/>
    <property type="molecule type" value="Genomic_DNA"/>
</dbReference>
<organism evidence="2 3">
    <name type="scientific">Knipowitschia caucasica</name>
    <name type="common">Caucasian dwarf goby</name>
    <name type="synonym">Pomatoschistus caucasicus</name>
    <dbReference type="NCBI Taxonomy" id="637954"/>
    <lineage>
        <taxon>Eukaryota</taxon>
        <taxon>Metazoa</taxon>
        <taxon>Chordata</taxon>
        <taxon>Craniata</taxon>
        <taxon>Vertebrata</taxon>
        <taxon>Euteleostomi</taxon>
        <taxon>Actinopterygii</taxon>
        <taxon>Neopterygii</taxon>
        <taxon>Teleostei</taxon>
        <taxon>Neoteleostei</taxon>
        <taxon>Acanthomorphata</taxon>
        <taxon>Gobiaria</taxon>
        <taxon>Gobiiformes</taxon>
        <taxon>Gobioidei</taxon>
        <taxon>Gobiidae</taxon>
        <taxon>Gobiinae</taxon>
        <taxon>Knipowitschia</taxon>
    </lineage>
</organism>
<gene>
    <name evidence="2" type="ORF">KC01_LOCUS36400</name>
</gene>
<dbReference type="AlphaFoldDB" id="A0AAV2M8W8"/>
<feature type="region of interest" description="Disordered" evidence="1">
    <location>
        <begin position="127"/>
        <end position="147"/>
    </location>
</feature>
<protein>
    <submittedName>
        <fullName evidence="2">Uncharacterized protein</fullName>
    </submittedName>
</protein>
<proteinExistence type="predicted"/>
<feature type="region of interest" description="Disordered" evidence="1">
    <location>
        <begin position="180"/>
        <end position="232"/>
    </location>
</feature>
<name>A0AAV2M8W8_KNICA</name>
<accession>A0AAV2M8W8</accession>
<dbReference type="Proteomes" id="UP001497482">
    <property type="component" value="Chromosome 6"/>
</dbReference>
<evidence type="ECO:0000256" key="1">
    <source>
        <dbReference type="SAM" id="MobiDB-lite"/>
    </source>
</evidence>
<evidence type="ECO:0000313" key="2">
    <source>
        <dbReference type="EMBL" id="CAL1609711.1"/>
    </source>
</evidence>
<evidence type="ECO:0000313" key="3">
    <source>
        <dbReference type="Proteomes" id="UP001497482"/>
    </source>
</evidence>
<feature type="region of interest" description="Disordered" evidence="1">
    <location>
        <begin position="1"/>
        <end position="58"/>
    </location>
</feature>
<reference evidence="2 3" key="1">
    <citation type="submission" date="2024-04" db="EMBL/GenBank/DDBJ databases">
        <authorList>
            <person name="Waldvogel A.-M."/>
            <person name="Schoenle A."/>
        </authorList>
    </citation>
    <scope>NUCLEOTIDE SEQUENCE [LARGE SCALE GENOMIC DNA]</scope>
</reference>
<keyword evidence="3" id="KW-1185">Reference proteome</keyword>